<name>A0A1I5F1A3_9HYPH</name>
<evidence type="ECO:0000256" key="1">
    <source>
        <dbReference type="ARBA" id="ARBA00023004"/>
    </source>
</evidence>
<dbReference type="Proteomes" id="UP000199236">
    <property type="component" value="Unassembled WGS sequence"/>
</dbReference>
<keyword evidence="1" id="KW-0408">Iron</keyword>
<dbReference type="PANTHER" id="PTHR42954:SF2">
    <property type="entry name" value="FE(2+) TRANSPORT PROTEIN A"/>
    <property type="match status" value="1"/>
</dbReference>
<accession>A0A1I5F1A3</accession>
<dbReference type="InterPro" id="IPR038157">
    <property type="entry name" value="FeoA_core_dom"/>
</dbReference>
<sequence>MGSIPTSWCLDMTVNTSLKNLSKYLSLNDILPGELVLIRRHNATGAVRQRFLDLGLMPNAKVQVVRAAPLNDPIELRLGATDITLRRREAATIEVCEDANDQ</sequence>
<proteinExistence type="predicted"/>
<evidence type="ECO:0000313" key="4">
    <source>
        <dbReference type="Proteomes" id="UP000199236"/>
    </source>
</evidence>
<dbReference type="Pfam" id="PF04023">
    <property type="entry name" value="FeoA"/>
    <property type="match status" value="1"/>
</dbReference>
<dbReference type="GO" id="GO:0046914">
    <property type="term" value="F:transition metal ion binding"/>
    <property type="evidence" value="ECO:0007669"/>
    <property type="project" value="InterPro"/>
</dbReference>
<organism evidence="3 4">
    <name type="scientific">Cohaesibacter marisflavi</name>
    <dbReference type="NCBI Taxonomy" id="655353"/>
    <lineage>
        <taxon>Bacteria</taxon>
        <taxon>Pseudomonadati</taxon>
        <taxon>Pseudomonadota</taxon>
        <taxon>Alphaproteobacteria</taxon>
        <taxon>Hyphomicrobiales</taxon>
        <taxon>Cohaesibacteraceae</taxon>
    </lineage>
</organism>
<dbReference type="SMART" id="SM00899">
    <property type="entry name" value="FeoA"/>
    <property type="match status" value="1"/>
</dbReference>
<evidence type="ECO:0000313" key="3">
    <source>
        <dbReference type="EMBL" id="SFO17409.1"/>
    </source>
</evidence>
<dbReference type="InterPro" id="IPR052713">
    <property type="entry name" value="FeoA"/>
</dbReference>
<dbReference type="AlphaFoldDB" id="A0A1I5F1A3"/>
<dbReference type="PANTHER" id="PTHR42954">
    <property type="entry name" value="FE(2+) TRANSPORT PROTEIN A"/>
    <property type="match status" value="1"/>
</dbReference>
<dbReference type="STRING" id="655353.SAMN04488056_103442"/>
<dbReference type="EMBL" id="FOVR01000003">
    <property type="protein sequence ID" value="SFO17409.1"/>
    <property type="molecule type" value="Genomic_DNA"/>
</dbReference>
<evidence type="ECO:0000259" key="2">
    <source>
        <dbReference type="SMART" id="SM00899"/>
    </source>
</evidence>
<feature type="domain" description="Ferrous iron transporter FeoA-like" evidence="2">
    <location>
        <begin position="25"/>
        <end position="97"/>
    </location>
</feature>
<keyword evidence="4" id="KW-1185">Reference proteome</keyword>
<reference evidence="3 4" key="1">
    <citation type="submission" date="2016-10" db="EMBL/GenBank/DDBJ databases">
        <authorList>
            <person name="de Groot N.N."/>
        </authorList>
    </citation>
    <scope>NUCLEOTIDE SEQUENCE [LARGE SCALE GENOMIC DNA]</scope>
    <source>
        <strain evidence="3 4">CGMCC 1.9157</strain>
    </source>
</reference>
<dbReference type="Gene3D" id="2.30.30.90">
    <property type="match status" value="1"/>
</dbReference>
<dbReference type="SUPFAM" id="SSF50037">
    <property type="entry name" value="C-terminal domain of transcriptional repressors"/>
    <property type="match status" value="1"/>
</dbReference>
<dbReference type="InterPro" id="IPR008988">
    <property type="entry name" value="Transcriptional_repressor_C"/>
</dbReference>
<protein>
    <submittedName>
        <fullName evidence="3">Ferrous iron transport protein A</fullName>
    </submittedName>
</protein>
<gene>
    <name evidence="3" type="ORF">SAMN04488056_103442</name>
</gene>
<dbReference type="InterPro" id="IPR007167">
    <property type="entry name" value="Fe-transptr_FeoA-like"/>
</dbReference>